<reference evidence="4" key="2">
    <citation type="submission" date="2010-05" db="EMBL/GenBank/DDBJ databases">
        <title>The genome sequence of Magnaporthe poae strain ATCC 64411.</title>
        <authorList>
            <person name="Ma L.-J."/>
            <person name="Dead R."/>
            <person name="Young S."/>
            <person name="Zeng Q."/>
            <person name="Koehrsen M."/>
            <person name="Alvarado L."/>
            <person name="Berlin A."/>
            <person name="Chapman S.B."/>
            <person name="Chen Z."/>
            <person name="Freedman E."/>
            <person name="Gellesch M."/>
            <person name="Goldberg J."/>
            <person name="Griggs A."/>
            <person name="Gujja S."/>
            <person name="Heilman E.R."/>
            <person name="Heiman D."/>
            <person name="Hepburn T."/>
            <person name="Howarth C."/>
            <person name="Jen D."/>
            <person name="Larson L."/>
            <person name="Mehta T."/>
            <person name="Neiman D."/>
            <person name="Pearson M."/>
            <person name="Roberts A."/>
            <person name="Saif S."/>
            <person name="Shea T."/>
            <person name="Shenoy N."/>
            <person name="Sisk P."/>
            <person name="Stolte C."/>
            <person name="Sykes S."/>
            <person name="Walk T."/>
            <person name="White J."/>
            <person name="Yandava C."/>
            <person name="Haas B."/>
            <person name="Nusbaum C."/>
            <person name="Birren B."/>
        </authorList>
    </citation>
    <scope>NUCLEOTIDE SEQUENCE [LARGE SCALE GENOMIC DNA]</scope>
    <source>
        <strain evidence="4">ATCC 64411 / 73-15</strain>
    </source>
</reference>
<dbReference type="EnsemblFungi" id="MAPG_02076T0">
    <property type="protein sequence ID" value="MAPG_02076T0"/>
    <property type="gene ID" value="MAPG_02076"/>
</dbReference>
<dbReference type="VEuPathDB" id="FungiDB:MAPG_02076"/>
<evidence type="ECO:0000313" key="3">
    <source>
        <dbReference type="EnsemblFungi" id="MAPG_02076T0"/>
    </source>
</evidence>
<reference evidence="2" key="3">
    <citation type="submission" date="2011-03" db="EMBL/GenBank/DDBJ databases">
        <title>Annotation of Magnaporthe poae ATCC 64411.</title>
        <authorList>
            <person name="Ma L.-J."/>
            <person name="Dead R."/>
            <person name="Young S.K."/>
            <person name="Zeng Q."/>
            <person name="Gargeya S."/>
            <person name="Fitzgerald M."/>
            <person name="Haas B."/>
            <person name="Abouelleil A."/>
            <person name="Alvarado L."/>
            <person name="Arachchi H.M."/>
            <person name="Berlin A."/>
            <person name="Brown A."/>
            <person name="Chapman S.B."/>
            <person name="Chen Z."/>
            <person name="Dunbar C."/>
            <person name="Freedman E."/>
            <person name="Gearin G."/>
            <person name="Gellesch M."/>
            <person name="Goldberg J."/>
            <person name="Griggs A."/>
            <person name="Gujja S."/>
            <person name="Heiman D."/>
            <person name="Howarth C."/>
            <person name="Larson L."/>
            <person name="Lui A."/>
            <person name="MacDonald P.J.P."/>
            <person name="Mehta T."/>
            <person name="Montmayeur A."/>
            <person name="Murphy C."/>
            <person name="Neiman D."/>
            <person name="Pearson M."/>
            <person name="Priest M."/>
            <person name="Roberts A."/>
            <person name="Saif S."/>
            <person name="Shea T."/>
            <person name="Shenoy N."/>
            <person name="Sisk P."/>
            <person name="Stolte C."/>
            <person name="Sykes S."/>
            <person name="Yandava C."/>
            <person name="Wortman J."/>
            <person name="Nusbaum C."/>
            <person name="Birren B."/>
        </authorList>
    </citation>
    <scope>NUCLEOTIDE SEQUENCE</scope>
    <source>
        <strain evidence="2">ATCC 64411</strain>
    </source>
</reference>
<dbReference type="Proteomes" id="UP000011715">
    <property type="component" value="Unassembled WGS sequence"/>
</dbReference>
<accession>A0A0C4DQD7</accession>
<evidence type="ECO:0000313" key="2">
    <source>
        <dbReference type="EMBL" id="KLU83009.1"/>
    </source>
</evidence>
<feature type="compositionally biased region" description="Acidic residues" evidence="1">
    <location>
        <begin position="177"/>
        <end position="188"/>
    </location>
</feature>
<organism evidence="3 4">
    <name type="scientific">Magnaporthiopsis poae (strain ATCC 64411 / 73-15)</name>
    <name type="common">Kentucky bluegrass fungus</name>
    <name type="synonym">Magnaporthe poae</name>
    <dbReference type="NCBI Taxonomy" id="644358"/>
    <lineage>
        <taxon>Eukaryota</taxon>
        <taxon>Fungi</taxon>
        <taxon>Dikarya</taxon>
        <taxon>Ascomycota</taxon>
        <taxon>Pezizomycotina</taxon>
        <taxon>Sordariomycetes</taxon>
        <taxon>Sordariomycetidae</taxon>
        <taxon>Magnaporthales</taxon>
        <taxon>Magnaporthaceae</taxon>
        <taxon>Magnaporthiopsis</taxon>
    </lineage>
</organism>
<dbReference type="EMBL" id="GL876967">
    <property type="protein sequence ID" value="KLU83009.1"/>
    <property type="molecule type" value="Genomic_DNA"/>
</dbReference>
<reference evidence="3" key="4">
    <citation type="journal article" date="2015" name="G3 (Bethesda)">
        <title>Genome sequences of three phytopathogenic species of the Magnaporthaceae family of fungi.</title>
        <authorList>
            <person name="Okagaki L.H."/>
            <person name="Nunes C.C."/>
            <person name="Sailsbery J."/>
            <person name="Clay B."/>
            <person name="Brown D."/>
            <person name="John T."/>
            <person name="Oh Y."/>
            <person name="Young N."/>
            <person name="Fitzgerald M."/>
            <person name="Haas B.J."/>
            <person name="Zeng Q."/>
            <person name="Young S."/>
            <person name="Adiconis X."/>
            <person name="Fan L."/>
            <person name="Levin J.Z."/>
            <person name="Mitchell T.K."/>
            <person name="Okubara P.A."/>
            <person name="Farman M.L."/>
            <person name="Kohn L.M."/>
            <person name="Birren B."/>
            <person name="Ma L.-J."/>
            <person name="Dean R.A."/>
        </authorList>
    </citation>
    <scope>NUCLEOTIDE SEQUENCE</scope>
    <source>
        <strain evidence="3">ATCC 64411 / 73-15</strain>
    </source>
</reference>
<dbReference type="eggNOG" id="ENOG502RNEF">
    <property type="taxonomic scope" value="Eukaryota"/>
</dbReference>
<reference evidence="2" key="1">
    <citation type="submission" date="2010-05" db="EMBL/GenBank/DDBJ databases">
        <title>The Genome Sequence of Magnaporthe poae strain ATCC 64411.</title>
        <authorList>
            <consortium name="The Broad Institute Genome Sequencing Platform"/>
            <consortium name="Broad Institute Genome Sequencing Center for Infectious Disease"/>
            <person name="Ma L.-J."/>
            <person name="Dead R."/>
            <person name="Young S."/>
            <person name="Zeng Q."/>
            <person name="Koehrsen M."/>
            <person name="Alvarado L."/>
            <person name="Berlin A."/>
            <person name="Chapman S.B."/>
            <person name="Chen Z."/>
            <person name="Freedman E."/>
            <person name="Gellesch M."/>
            <person name="Goldberg J."/>
            <person name="Griggs A."/>
            <person name="Gujja S."/>
            <person name="Heilman E.R."/>
            <person name="Heiman D."/>
            <person name="Hepburn T."/>
            <person name="Howarth C."/>
            <person name="Jen D."/>
            <person name="Larson L."/>
            <person name="Mehta T."/>
            <person name="Neiman D."/>
            <person name="Pearson M."/>
            <person name="Roberts A."/>
            <person name="Saif S."/>
            <person name="Shea T."/>
            <person name="Shenoy N."/>
            <person name="Sisk P."/>
            <person name="Stolte C."/>
            <person name="Sykes S."/>
            <person name="Walk T."/>
            <person name="White J."/>
            <person name="Yandava C."/>
            <person name="Haas B."/>
            <person name="Nusbaum C."/>
            <person name="Birren B."/>
        </authorList>
    </citation>
    <scope>NUCLEOTIDE SEQUENCE</scope>
    <source>
        <strain evidence="2">ATCC 64411</strain>
    </source>
</reference>
<name>A0A0C4DQD7_MAGP6</name>
<dbReference type="EMBL" id="ADBL01000530">
    <property type="status" value="NOT_ANNOTATED_CDS"/>
    <property type="molecule type" value="Genomic_DNA"/>
</dbReference>
<sequence length="194" mass="21857">MSLSDIPTILTCAAEGLAYVLDLCRKYASAVEDQMRFEHCIQNFSRTLKYARIMRIKVEREPTTTPVHLQRVQDAEVQLYFAAAAADKLARKLLRGYGAAPRLMWAIRIKGRADGVVALLQEATKNFEEGFKAEFEELQNTSAAEWAQFDKLGYLMEMSLVVTDEDEGAQEVVEAPLEAEDSGEEEGHEDLYND</sequence>
<keyword evidence="4" id="KW-1185">Reference proteome</keyword>
<dbReference type="AlphaFoldDB" id="A0A0C4DQD7"/>
<feature type="region of interest" description="Disordered" evidence="1">
    <location>
        <begin position="166"/>
        <end position="194"/>
    </location>
</feature>
<evidence type="ECO:0000313" key="4">
    <source>
        <dbReference type="Proteomes" id="UP000011715"/>
    </source>
</evidence>
<reference evidence="3" key="5">
    <citation type="submission" date="2015-06" db="UniProtKB">
        <authorList>
            <consortium name="EnsemblFungi"/>
        </authorList>
    </citation>
    <scope>IDENTIFICATION</scope>
    <source>
        <strain evidence="3">ATCC 64411</strain>
    </source>
</reference>
<evidence type="ECO:0000256" key="1">
    <source>
        <dbReference type="SAM" id="MobiDB-lite"/>
    </source>
</evidence>
<gene>
    <name evidence="2" type="ORF">MAPG_02076</name>
</gene>
<protein>
    <submittedName>
        <fullName evidence="2 3">Uncharacterized protein</fullName>
    </submittedName>
</protein>
<proteinExistence type="predicted"/>